<protein>
    <submittedName>
        <fullName evidence="1">Uncharacterized protein</fullName>
    </submittedName>
</protein>
<gene>
    <name evidence="1" type="ORF">XccvBFoX5_gp31</name>
</gene>
<dbReference type="EMBL" id="MT161384">
    <property type="protein sequence ID" value="QJB22009.1"/>
    <property type="molecule type" value="Genomic_DNA"/>
</dbReference>
<evidence type="ECO:0000313" key="1">
    <source>
        <dbReference type="EMBL" id="QJB22009.1"/>
    </source>
</evidence>
<dbReference type="Proteomes" id="UP000671877">
    <property type="component" value="Segment"/>
</dbReference>
<organism evidence="1 2">
    <name type="scientific">Xanthomonas phage FoX5</name>
    <dbReference type="NCBI Taxonomy" id="2723901"/>
    <lineage>
        <taxon>Viruses</taxon>
        <taxon>Duplodnaviria</taxon>
        <taxon>Heunggongvirae</taxon>
        <taxon>Uroviricota</taxon>
        <taxon>Caudoviricetes</taxon>
        <taxon>Foxunavirus</taxon>
        <taxon>Foxunavirus fox5</taxon>
    </lineage>
</organism>
<reference evidence="1 2" key="1">
    <citation type="submission" date="2020-03" db="EMBL/GenBank/DDBJ databases">
        <title>Development of an integrated pest management strategy to control Xanthomonas campestris pv. campestris by using bacteriophages.</title>
        <authorList>
            <person name="Holtappels D."/>
            <person name="Rombouts S."/>
            <person name="Lavigne R."/>
            <person name="Wagemans J."/>
        </authorList>
    </citation>
    <scope>NUCLEOTIDE SEQUENCE [LARGE SCALE GENOMIC DNA]</scope>
</reference>
<evidence type="ECO:0000313" key="2">
    <source>
        <dbReference type="Proteomes" id="UP000671877"/>
    </source>
</evidence>
<keyword evidence="2" id="KW-1185">Reference proteome</keyword>
<name>A0A858NNC0_9CAUD</name>
<proteinExistence type="predicted"/>
<accession>A0A858NNC0</accession>
<sequence length="35" mass="3931">MDAAQPPKCKHGDRLHRYGLCVTEWLKVDAYISGA</sequence>